<comment type="similarity">
    <text evidence="6">Belongs to the CFAP45 family.</text>
</comment>
<keyword evidence="4" id="KW-0969">Cilium</keyword>
<evidence type="ECO:0000256" key="2">
    <source>
        <dbReference type="ARBA" id="ARBA00022846"/>
    </source>
</evidence>
<evidence type="ECO:0000256" key="3">
    <source>
        <dbReference type="ARBA" id="ARBA00023054"/>
    </source>
</evidence>
<feature type="coiled-coil region" evidence="8">
    <location>
        <begin position="362"/>
        <end position="576"/>
    </location>
</feature>
<dbReference type="InterPro" id="IPR009423">
    <property type="entry name" value="NDUC2"/>
</dbReference>
<dbReference type="GO" id="GO:0005743">
    <property type="term" value="C:mitochondrial inner membrane"/>
    <property type="evidence" value="ECO:0007669"/>
    <property type="project" value="InterPro"/>
</dbReference>
<dbReference type="GO" id="GO:0006120">
    <property type="term" value="P:mitochondrial electron transport, NADH to ubiquinone"/>
    <property type="evidence" value="ECO:0007669"/>
    <property type="project" value="InterPro"/>
</dbReference>
<reference evidence="11 12" key="1">
    <citation type="submission" date="2024-04" db="EMBL/GenBank/DDBJ databases">
        <authorList>
            <person name="Waldvogel A.-M."/>
            <person name="Schoenle A."/>
        </authorList>
    </citation>
    <scope>NUCLEOTIDE SEQUENCE [LARGE SCALE GENOMIC DNA]</scope>
</reference>
<dbReference type="Pfam" id="PF13868">
    <property type="entry name" value="TPH"/>
    <property type="match status" value="1"/>
</dbReference>
<accession>A0AAV2J557</accession>
<proteinExistence type="inferred from homology"/>
<dbReference type="PANTHER" id="PTHR15504">
    <property type="entry name" value="NASOPHARYNGEAL EPITHELIUM SPECIFIC PROTEIN 1"/>
    <property type="match status" value="1"/>
</dbReference>
<evidence type="ECO:0000256" key="4">
    <source>
        <dbReference type="ARBA" id="ARBA00023069"/>
    </source>
</evidence>
<feature type="coiled-coil region" evidence="8">
    <location>
        <begin position="302"/>
        <end position="329"/>
    </location>
</feature>
<dbReference type="Pfam" id="PF06374">
    <property type="entry name" value="NDUF_C2"/>
    <property type="match status" value="1"/>
</dbReference>
<feature type="domain" description="Trichohyalin-plectin-homology" evidence="10">
    <location>
        <begin position="280"/>
        <end position="625"/>
    </location>
</feature>
<protein>
    <recommendedName>
        <fullName evidence="7">Cilia- and flagella-associated protein 45</fullName>
    </recommendedName>
</protein>
<keyword evidence="12" id="KW-1185">Reference proteome</keyword>
<keyword evidence="5" id="KW-0966">Cell projection</keyword>
<evidence type="ECO:0000256" key="1">
    <source>
        <dbReference type="ARBA" id="ARBA00004230"/>
    </source>
</evidence>
<dbReference type="EMBL" id="OZ035832">
    <property type="protein sequence ID" value="CAL1570960.1"/>
    <property type="molecule type" value="Genomic_DNA"/>
</dbReference>
<feature type="region of interest" description="Disordered" evidence="9">
    <location>
        <begin position="107"/>
        <end position="176"/>
    </location>
</feature>
<keyword evidence="2" id="KW-0282">Flagellum</keyword>
<dbReference type="PANTHER" id="PTHR15504:SF0">
    <property type="entry name" value="CILIA- AND FLAGELLA-ASSOCIATED PROTEIN 45"/>
    <property type="match status" value="1"/>
</dbReference>
<evidence type="ECO:0000256" key="5">
    <source>
        <dbReference type="ARBA" id="ARBA00023273"/>
    </source>
</evidence>
<organism evidence="11 12">
    <name type="scientific">Knipowitschia caucasica</name>
    <name type="common">Caucasian dwarf goby</name>
    <name type="synonym">Pomatoschistus caucasicus</name>
    <dbReference type="NCBI Taxonomy" id="637954"/>
    <lineage>
        <taxon>Eukaryota</taxon>
        <taxon>Metazoa</taxon>
        <taxon>Chordata</taxon>
        <taxon>Craniata</taxon>
        <taxon>Vertebrata</taxon>
        <taxon>Euteleostomi</taxon>
        <taxon>Actinopterygii</taxon>
        <taxon>Neopterygii</taxon>
        <taxon>Teleostei</taxon>
        <taxon>Neoteleostei</taxon>
        <taxon>Acanthomorphata</taxon>
        <taxon>Gobiaria</taxon>
        <taxon>Gobiiformes</taxon>
        <taxon>Gobioidei</taxon>
        <taxon>Gobiidae</taxon>
        <taxon>Gobiinae</taxon>
        <taxon>Knipowitschia</taxon>
    </lineage>
</organism>
<evidence type="ECO:0000256" key="7">
    <source>
        <dbReference type="ARBA" id="ARBA00034142"/>
    </source>
</evidence>
<gene>
    <name evidence="11" type="ORF">KC01_LOCUS3152</name>
</gene>
<feature type="compositionally biased region" description="Polar residues" evidence="9">
    <location>
        <begin position="162"/>
        <end position="176"/>
    </location>
</feature>
<evidence type="ECO:0000256" key="6">
    <source>
        <dbReference type="ARBA" id="ARBA00034116"/>
    </source>
</evidence>
<dbReference type="InterPro" id="IPR033253">
    <property type="entry name" value="CFAP45"/>
</dbReference>
<sequence length="639" mass="75407">MGIRLPDEAKVLHPPGIVNRNSVWLAGIGWCTAMFHNGINHRPPLKSGVHRQALLATIGWFIGYHLTKIENYTYAKRDHEMFGYVNLHPENFAPKEKKTMAEIVEPFHPRAASTTTSSRNSSHSRRYRTRASNSEVDESLFGKPASKSEIPNKDKRGKSAPNPRNQTKNHNKNGETLQIITKDLIREVRVPCKDPSGKSTILPASVLNQSLRVLTSEEIQTIKEASLKKKEAEIAAAEEKRRMIIEADLSKLANPTLTEEELEARERTQRLLDQAHSLRMEQEDEIKVLNRLILEVKCQASRDAQMQEKAEIQLELSEEERRLDAMMEVERRKALETIEKIDELRKMQRYRGMQEVCDQIRERDEERQFESEMKELEKLKLRENLEMMNSEDRQALERKKKEQEQLQEEIKRINTETLRAKEKRREEEQLADLRALEYIKQKMEREAKHEAEQKRLKKEKELEIARLRARQEKAKDYQAEQDEIRARRNQEFMDREWRRKEKELARKKSQEQDMLKAARAEQVHYKEHFQSIEAGREKAEFERVLRAQQEAIVKEKQEEEKLQSKLLRNAEVLRQQVRERELSAVAKRKQKFKDSERLSEEARLRRLRLGEIKEKKLNELRATGLCEKYCSEVQRKAGF</sequence>
<evidence type="ECO:0000256" key="8">
    <source>
        <dbReference type="SAM" id="Coils"/>
    </source>
</evidence>
<evidence type="ECO:0000259" key="10">
    <source>
        <dbReference type="Pfam" id="PF13868"/>
    </source>
</evidence>
<evidence type="ECO:0000313" key="11">
    <source>
        <dbReference type="EMBL" id="CAL1570960.1"/>
    </source>
</evidence>
<feature type="coiled-coil region" evidence="8">
    <location>
        <begin position="220"/>
        <end position="247"/>
    </location>
</feature>
<dbReference type="AlphaFoldDB" id="A0AAV2J557"/>
<dbReference type="GO" id="GO:0031514">
    <property type="term" value="C:motile cilium"/>
    <property type="evidence" value="ECO:0007669"/>
    <property type="project" value="UniProtKB-SubCell"/>
</dbReference>
<comment type="subcellular location">
    <subcellularLocation>
        <location evidence="1">Cell projection</location>
        <location evidence="1">Cilium</location>
        <location evidence="1">Flagellum</location>
    </subcellularLocation>
</comment>
<feature type="compositionally biased region" description="Low complexity" evidence="9">
    <location>
        <begin position="110"/>
        <end position="121"/>
    </location>
</feature>
<evidence type="ECO:0000313" key="12">
    <source>
        <dbReference type="Proteomes" id="UP001497482"/>
    </source>
</evidence>
<keyword evidence="3 8" id="KW-0175">Coiled coil</keyword>
<dbReference type="Proteomes" id="UP001497482">
    <property type="component" value="Chromosome 10"/>
</dbReference>
<evidence type="ECO:0000256" key="9">
    <source>
        <dbReference type="SAM" id="MobiDB-lite"/>
    </source>
</evidence>
<dbReference type="InterPro" id="IPR043597">
    <property type="entry name" value="TPH_dom"/>
</dbReference>
<name>A0AAV2J557_KNICA</name>